<name>A0A178KIN4_9GAMM</name>
<dbReference type="GO" id="GO:0006935">
    <property type="term" value="P:chemotaxis"/>
    <property type="evidence" value="ECO:0007669"/>
    <property type="project" value="UniProtKB-KW"/>
</dbReference>
<reference evidence="12 13" key="1">
    <citation type="submission" date="2016-03" db="EMBL/GenBank/DDBJ databases">
        <title>Photobacterium proteolyticum sp. nov. a protease producing bacterium isolated from ocean sediments of Laizhou Bay.</title>
        <authorList>
            <person name="Li Y."/>
        </authorList>
    </citation>
    <scope>NUCLEOTIDE SEQUENCE [LARGE SCALE GENOMIC DNA]</scope>
    <source>
        <strain evidence="12 13">R-40508</strain>
    </source>
</reference>
<keyword evidence="8" id="KW-1133">Transmembrane helix</keyword>
<accession>A0A178KIN4</accession>
<dbReference type="RefSeq" id="WP_068330604.1">
    <property type="nucleotide sequence ID" value="NZ_LVHF01000015.1"/>
</dbReference>
<proteinExistence type="inferred from homology"/>
<evidence type="ECO:0000256" key="10">
    <source>
        <dbReference type="RuleBase" id="RU364125"/>
    </source>
</evidence>
<evidence type="ECO:0000313" key="13">
    <source>
        <dbReference type="Proteomes" id="UP000078503"/>
    </source>
</evidence>
<evidence type="ECO:0000256" key="8">
    <source>
        <dbReference type="ARBA" id="ARBA00022989"/>
    </source>
</evidence>
<dbReference type="GO" id="GO:0071978">
    <property type="term" value="P:bacterial-type flagellum-dependent swarming motility"/>
    <property type="evidence" value="ECO:0007669"/>
    <property type="project" value="TreeGrafter"/>
</dbReference>
<evidence type="ECO:0000256" key="9">
    <source>
        <dbReference type="ARBA" id="ARBA00023136"/>
    </source>
</evidence>
<keyword evidence="4" id="KW-1003">Cell membrane</keyword>
<dbReference type="GO" id="GO:0005886">
    <property type="term" value="C:plasma membrane"/>
    <property type="evidence" value="ECO:0007669"/>
    <property type="project" value="UniProtKB-SubCell"/>
</dbReference>
<comment type="subcellular location">
    <subcellularLocation>
        <location evidence="10">Cell inner membrane</location>
    </subcellularLocation>
    <subcellularLocation>
        <location evidence="2">Cell membrane</location>
        <topology evidence="2">Single-pass membrane protein</topology>
    </subcellularLocation>
</comment>
<dbReference type="Pfam" id="PF03748">
    <property type="entry name" value="FliL"/>
    <property type="match status" value="1"/>
</dbReference>
<protein>
    <recommendedName>
        <fullName evidence="10">Flagellar protein FliL</fullName>
    </recommendedName>
</protein>
<keyword evidence="12" id="KW-0969">Cilium</keyword>
<evidence type="ECO:0000256" key="4">
    <source>
        <dbReference type="ARBA" id="ARBA00022475"/>
    </source>
</evidence>
<feature type="chain" id="PRO_5008090353" description="Flagellar protein FliL" evidence="11">
    <location>
        <begin position="25"/>
        <end position="139"/>
    </location>
</feature>
<keyword evidence="12" id="KW-0282">Flagellum</keyword>
<keyword evidence="6" id="KW-0812">Transmembrane</keyword>
<evidence type="ECO:0000313" key="12">
    <source>
        <dbReference type="EMBL" id="OAN17100.1"/>
    </source>
</evidence>
<evidence type="ECO:0000256" key="6">
    <source>
        <dbReference type="ARBA" id="ARBA00022692"/>
    </source>
</evidence>
<evidence type="ECO:0000256" key="2">
    <source>
        <dbReference type="ARBA" id="ARBA00004162"/>
    </source>
</evidence>
<keyword evidence="11" id="KW-0732">Signal</keyword>
<organism evidence="12 13">
    <name type="scientific">Photobacterium jeanii</name>
    <dbReference type="NCBI Taxonomy" id="858640"/>
    <lineage>
        <taxon>Bacteria</taxon>
        <taxon>Pseudomonadati</taxon>
        <taxon>Pseudomonadota</taxon>
        <taxon>Gammaproteobacteria</taxon>
        <taxon>Vibrionales</taxon>
        <taxon>Vibrionaceae</taxon>
        <taxon>Photobacterium</taxon>
    </lineage>
</organism>
<keyword evidence="5 10" id="KW-0145">Chemotaxis</keyword>
<keyword evidence="12" id="KW-0966">Cell projection</keyword>
<feature type="signal peptide" evidence="11">
    <location>
        <begin position="1"/>
        <end position="24"/>
    </location>
</feature>
<dbReference type="AlphaFoldDB" id="A0A178KIN4"/>
<comment type="similarity">
    <text evidence="3 10">Belongs to the FliL family.</text>
</comment>
<dbReference type="Proteomes" id="UP000078503">
    <property type="component" value="Unassembled WGS sequence"/>
</dbReference>
<keyword evidence="7 10" id="KW-0283">Flagellar rotation</keyword>
<evidence type="ECO:0000256" key="3">
    <source>
        <dbReference type="ARBA" id="ARBA00008281"/>
    </source>
</evidence>
<evidence type="ECO:0000256" key="5">
    <source>
        <dbReference type="ARBA" id="ARBA00022500"/>
    </source>
</evidence>
<comment type="caution">
    <text evidence="12">The sequence shown here is derived from an EMBL/GenBank/DDBJ whole genome shotgun (WGS) entry which is preliminary data.</text>
</comment>
<dbReference type="InterPro" id="IPR005503">
    <property type="entry name" value="FliL"/>
</dbReference>
<sequence length="139" mass="15806">MMKSQIVNRVLLLACLLFTPFSFASDEATPAKPQYSYYTLAPDITTNYVTQGKRLGYLRLQVDLMVIDPSLVKIVEEHAPLIRDTIITIIGQQPEAKVKSLAGREEIRQACLDKVNELLIAETNQKLLTELLFTKYLYQ</sequence>
<evidence type="ECO:0000256" key="7">
    <source>
        <dbReference type="ARBA" id="ARBA00022779"/>
    </source>
</evidence>
<dbReference type="PANTHER" id="PTHR35091:SF5">
    <property type="entry name" value="FLAGELLAR PROTEIN FLIL"/>
    <property type="match status" value="1"/>
</dbReference>
<keyword evidence="13" id="KW-1185">Reference proteome</keyword>
<dbReference type="GO" id="GO:0009425">
    <property type="term" value="C:bacterial-type flagellum basal body"/>
    <property type="evidence" value="ECO:0007669"/>
    <property type="project" value="InterPro"/>
</dbReference>
<dbReference type="PANTHER" id="PTHR35091">
    <property type="entry name" value="FLAGELLAR PROTEIN FLIL"/>
    <property type="match status" value="1"/>
</dbReference>
<keyword evidence="10" id="KW-0997">Cell inner membrane</keyword>
<keyword evidence="9 10" id="KW-0472">Membrane</keyword>
<evidence type="ECO:0000256" key="11">
    <source>
        <dbReference type="SAM" id="SignalP"/>
    </source>
</evidence>
<dbReference type="STRING" id="858640.A3K86_08450"/>
<comment type="function">
    <text evidence="1 10">Controls the rotational direction of flagella during chemotaxis.</text>
</comment>
<dbReference type="EMBL" id="LVHF01000015">
    <property type="protein sequence ID" value="OAN17100.1"/>
    <property type="molecule type" value="Genomic_DNA"/>
</dbReference>
<evidence type="ECO:0000256" key="1">
    <source>
        <dbReference type="ARBA" id="ARBA00002254"/>
    </source>
</evidence>
<gene>
    <name evidence="12" type="ORF">A3K86_08450</name>
</gene>